<gene>
    <name evidence="1" type="ORF">AK812_SmicGene30183</name>
</gene>
<evidence type="ECO:0000313" key="1">
    <source>
        <dbReference type="EMBL" id="OLP88490.1"/>
    </source>
</evidence>
<sequence>MVNDNGNGSHAGMQRFQECQVGFTWLFPVASCKAGVRNQTDVIDVEAPPTAQAKGAAPHDAGLFGSAALGASAKQGEAAPETSFCSLPMTWASKMRLISMSEATGPADMFVEAVPLGDFKVTVAPGRIEPLLSLEALAKGILGPRETTEEFTLDSWYLWKLLLAALADEVHG</sequence>
<dbReference type="OrthoDB" id="440214at2759"/>
<dbReference type="AlphaFoldDB" id="A0A1Q9D008"/>
<dbReference type="Proteomes" id="UP000186817">
    <property type="component" value="Unassembled WGS sequence"/>
</dbReference>
<comment type="caution">
    <text evidence="1">The sequence shown here is derived from an EMBL/GenBank/DDBJ whole genome shotgun (WGS) entry which is preliminary data.</text>
</comment>
<dbReference type="EMBL" id="LSRX01000812">
    <property type="protein sequence ID" value="OLP88490.1"/>
    <property type="molecule type" value="Genomic_DNA"/>
</dbReference>
<proteinExistence type="predicted"/>
<protein>
    <submittedName>
        <fullName evidence="1">Uncharacterized protein</fullName>
    </submittedName>
</protein>
<organism evidence="1 2">
    <name type="scientific">Symbiodinium microadriaticum</name>
    <name type="common">Dinoflagellate</name>
    <name type="synonym">Zooxanthella microadriatica</name>
    <dbReference type="NCBI Taxonomy" id="2951"/>
    <lineage>
        <taxon>Eukaryota</taxon>
        <taxon>Sar</taxon>
        <taxon>Alveolata</taxon>
        <taxon>Dinophyceae</taxon>
        <taxon>Suessiales</taxon>
        <taxon>Symbiodiniaceae</taxon>
        <taxon>Symbiodinium</taxon>
    </lineage>
</organism>
<reference evidence="1 2" key="1">
    <citation type="submission" date="2016-02" db="EMBL/GenBank/DDBJ databases">
        <title>Genome analysis of coral dinoflagellate symbionts highlights evolutionary adaptations to a symbiotic lifestyle.</title>
        <authorList>
            <person name="Aranda M."/>
            <person name="Li Y."/>
            <person name="Liew Y.J."/>
            <person name="Baumgarten S."/>
            <person name="Simakov O."/>
            <person name="Wilson M."/>
            <person name="Piel J."/>
            <person name="Ashoor H."/>
            <person name="Bougouffa S."/>
            <person name="Bajic V.B."/>
            <person name="Ryu T."/>
            <person name="Ravasi T."/>
            <person name="Bayer T."/>
            <person name="Micklem G."/>
            <person name="Kim H."/>
            <person name="Bhak J."/>
            <person name="Lajeunesse T.C."/>
            <person name="Voolstra C.R."/>
        </authorList>
    </citation>
    <scope>NUCLEOTIDE SEQUENCE [LARGE SCALE GENOMIC DNA]</scope>
    <source>
        <strain evidence="1 2">CCMP2467</strain>
    </source>
</reference>
<accession>A0A1Q9D008</accession>
<evidence type="ECO:0000313" key="2">
    <source>
        <dbReference type="Proteomes" id="UP000186817"/>
    </source>
</evidence>
<name>A0A1Q9D008_SYMMI</name>
<keyword evidence="2" id="KW-1185">Reference proteome</keyword>